<dbReference type="InterPro" id="IPR046703">
    <property type="entry name" value="DUF6776"/>
</dbReference>
<feature type="coiled-coil region" evidence="1">
    <location>
        <begin position="51"/>
        <end position="113"/>
    </location>
</feature>
<organism evidence="3 4">
    <name type="scientific">Catenovulum agarivorans DS-2</name>
    <dbReference type="NCBI Taxonomy" id="1328313"/>
    <lineage>
        <taxon>Bacteria</taxon>
        <taxon>Pseudomonadati</taxon>
        <taxon>Pseudomonadota</taxon>
        <taxon>Gammaproteobacteria</taxon>
        <taxon>Alteromonadales</taxon>
        <taxon>Alteromonadaceae</taxon>
        <taxon>Catenovulum</taxon>
    </lineage>
</organism>
<evidence type="ECO:0000313" key="3">
    <source>
        <dbReference type="EMBL" id="EWH10059.1"/>
    </source>
</evidence>
<dbReference type="eggNOG" id="ENOG5032TUN">
    <property type="taxonomic scope" value="Bacteria"/>
</dbReference>
<dbReference type="Proteomes" id="UP000019276">
    <property type="component" value="Unassembled WGS sequence"/>
</dbReference>
<gene>
    <name evidence="3" type="ORF">DS2_09712</name>
</gene>
<keyword evidence="2" id="KW-1133">Transmembrane helix</keyword>
<dbReference type="STRING" id="1328313.DS2_09712"/>
<evidence type="ECO:0000313" key="4">
    <source>
        <dbReference type="Proteomes" id="UP000019276"/>
    </source>
</evidence>
<dbReference type="AlphaFoldDB" id="W7QB53"/>
<feature type="transmembrane region" description="Helical" evidence="2">
    <location>
        <begin position="20"/>
        <end position="41"/>
    </location>
</feature>
<dbReference type="Pfam" id="PF20567">
    <property type="entry name" value="DUF6776"/>
    <property type="match status" value="1"/>
</dbReference>
<keyword evidence="4" id="KW-1185">Reference proteome</keyword>
<proteinExistence type="predicted"/>
<sequence length="242" mass="27953">MKKQVVKNFGIIWAVNKKFFASLLGLSLLISAMLIGVLVAYKLLQTDIKQVEALNQTIDEKNQALFQTEQKLNFIRVELEVNNMSLQKLQTELKQVQQENTKLKETLTFYQSVMAPELTADGVMVDELLIEPTLIDNQFRYKVILVQTSKQKRFAKGYISLTLFGIQNGKNFSIDMKKLAIADSDTSFSFRYFQILEGEFVLPERFTPERVNLAVVLPQRRGQSYSRTELDYTWSPQVVHRE</sequence>
<keyword evidence="2" id="KW-0472">Membrane</keyword>
<evidence type="ECO:0000256" key="1">
    <source>
        <dbReference type="SAM" id="Coils"/>
    </source>
</evidence>
<dbReference type="EMBL" id="ARZY01000016">
    <property type="protein sequence ID" value="EWH10059.1"/>
    <property type="molecule type" value="Genomic_DNA"/>
</dbReference>
<name>W7QB53_9ALTE</name>
<evidence type="ECO:0000256" key="2">
    <source>
        <dbReference type="SAM" id="Phobius"/>
    </source>
</evidence>
<keyword evidence="1" id="KW-0175">Coiled coil</keyword>
<reference evidence="3 4" key="1">
    <citation type="journal article" date="2014" name="Genome Announc.">
        <title>Draft Genome Sequence of the Agar-Degrading Bacterium Catenovulum sp. Strain DS-2, Isolated from Intestines of Haliotis diversicolor.</title>
        <authorList>
            <person name="Shan D."/>
            <person name="Li X."/>
            <person name="Gu Z."/>
            <person name="Wei G."/>
            <person name="Gao Z."/>
            <person name="Shao Z."/>
        </authorList>
    </citation>
    <scope>NUCLEOTIDE SEQUENCE [LARGE SCALE GENOMIC DNA]</scope>
    <source>
        <strain evidence="3 4">DS-2</strain>
    </source>
</reference>
<keyword evidence="2" id="KW-0812">Transmembrane</keyword>
<protein>
    <submittedName>
        <fullName evidence="3">Uncharacterized protein</fullName>
    </submittedName>
</protein>
<accession>W7QB53</accession>
<comment type="caution">
    <text evidence="3">The sequence shown here is derived from an EMBL/GenBank/DDBJ whole genome shotgun (WGS) entry which is preliminary data.</text>
</comment>